<accession>A0A0P7ITF9</accession>
<dbReference type="AlphaFoldDB" id="A0A0P7ITF9"/>
<organism evidence="1 2">
    <name type="scientific">Aliiroseovarius crassostreae</name>
    <dbReference type="NCBI Taxonomy" id="154981"/>
    <lineage>
        <taxon>Bacteria</taxon>
        <taxon>Pseudomonadati</taxon>
        <taxon>Pseudomonadota</taxon>
        <taxon>Alphaproteobacteria</taxon>
        <taxon>Rhodobacterales</taxon>
        <taxon>Paracoccaceae</taxon>
        <taxon>Aliiroseovarius</taxon>
    </lineage>
</organism>
<keyword evidence="2" id="KW-1185">Reference proteome</keyword>
<proteinExistence type="predicted"/>
<name>A0A0P7ITF9_9RHOB</name>
<dbReference type="EMBL" id="LKBA01000019">
    <property type="protein sequence ID" value="KPN62100.1"/>
    <property type="molecule type" value="Genomic_DNA"/>
</dbReference>
<gene>
    <name evidence="1" type="ORF">AKJ29_07390</name>
</gene>
<dbReference type="Proteomes" id="UP000050471">
    <property type="component" value="Unassembled WGS sequence"/>
</dbReference>
<evidence type="ECO:0000313" key="1">
    <source>
        <dbReference type="EMBL" id="KPN62100.1"/>
    </source>
</evidence>
<protein>
    <submittedName>
        <fullName evidence="1">Uncharacterized protein</fullName>
    </submittedName>
</protein>
<reference evidence="1 2" key="1">
    <citation type="submission" date="2015-09" db="EMBL/GenBank/DDBJ databases">
        <title>Draft genome sequence of Aliiroseovarius crassostreae CV919-312TSm, the causative agent of Roseovarius Oyster Disease (formerly Juvenile Oyster Disease).</title>
        <authorList>
            <person name="Kessner L."/>
            <person name="Spinard E."/>
            <person name="Nelson D."/>
        </authorList>
    </citation>
    <scope>NUCLEOTIDE SEQUENCE [LARGE SCALE GENOMIC DNA]</scope>
    <source>
        <strain evidence="1 2">CV919-312</strain>
    </source>
</reference>
<comment type="caution">
    <text evidence="1">The sequence shown here is derived from an EMBL/GenBank/DDBJ whole genome shotgun (WGS) entry which is preliminary data.</text>
</comment>
<sequence>MNASGFGCRHASFGAFRDEITFILSKHRKLTIDHLSDCCVGVDALRDGVKVDAAISEVIQYLQ</sequence>
<evidence type="ECO:0000313" key="2">
    <source>
        <dbReference type="Proteomes" id="UP000050471"/>
    </source>
</evidence>